<dbReference type="CDD" id="cd16329">
    <property type="entry name" value="LolA_like"/>
    <property type="match status" value="1"/>
</dbReference>
<gene>
    <name evidence="3" type="ORF">GCM10008090_28140</name>
</gene>
<organism evidence="3 4">
    <name type="scientific">Arenicella chitinivorans</name>
    <dbReference type="NCBI Taxonomy" id="1329800"/>
    <lineage>
        <taxon>Bacteria</taxon>
        <taxon>Pseudomonadati</taxon>
        <taxon>Pseudomonadota</taxon>
        <taxon>Gammaproteobacteria</taxon>
        <taxon>Arenicellales</taxon>
        <taxon>Arenicellaceae</taxon>
        <taxon>Arenicella</taxon>
    </lineage>
</organism>
<name>A0A918RY18_9GAMM</name>
<evidence type="ECO:0000256" key="1">
    <source>
        <dbReference type="SAM" id="SignalP"/>
    </source>
</evidence>
<sequence length="264" mass="29936">MIKPLSTCLLAITISLLPLPASADPDSEAKGLAIAKEMKARDRGWGNSQSQMTMTLRTKGGDEVVREMRTKALEVTGDGDKALTIFDTPLDVKGTTFLSFSHTEGDDDQWIYLPAVKRVKRIASRNKSGPFLGSEFAFEDLSSFEVEKYQFDFQREETINGLPGAVIVMDPVDKYSGYTKIIAWVDTAHYRPHKLEFYDRRDTLLKTLTISDYKQYKNKYWRASTQVMVNHKTGKSTDILLKNIEFDVGLSDADFNENRLNRAR</sequence>
<feature type="signal peptide" evidence="1">
    <location>
        <begin position="1"/>
        <end position="23"/>
    </location>
</feature>
<dbReference type="Pfam" id="PF17131">
    <property type="entry name" value="LolA_like"/>
    <property type="match status" value="1"/>
</dbReference>
<dbReference type="EMBL" id="BMXA01000006">
    <property type="protein sequence ID" value="GHA16855.1"/>
    <property type="molecule type" value="Genomic_DNA"/>
</dbReference>
<dbReference type="RefSeq" id="WP_189402344.1">
    <property type="nucleotide sequence ID" value="NZ_BMXA01000006.1"/>
</dbReference>
<proteinExistence type="predicted"/>
<evidence type="ECO:0000313" key="3">
    <source>
        <dbReference type="EMBL" id="GHA16855.1"/>
    </source>
</evidence>
<keyword evidence="4" id="KW-1185">Reference proteome</keyword>
<evidence type="ECO:0000313" key="4">
    <source>
        <dbReference type="Proteomes" id="UP000614811"/>
    </source>
</evidence>
<reference evidence="3" key="2">
    <citation type="submission" date="2020-09" db="EMBL/GenBank/DDBJ databases">
        <authorList>
            <person name="Sun Q."/>
            <person name="Kim S."/>
        </authorList>
    </citation>
    <scope>NUCLEOTIDE SEQUENCE</scope>
    <source>
        <strain evidence="3">KCTC 12711</strain>
    </source>
</reference>
<evidence type="ECO:0000259" key="2">
    <source>
        <dbReference type="Pfam" id="PF17131"/>
    </source>
</evidence>
<accession>A0A918RY18</accession>
<reference evidence="3" key="1">
    <citation type="journal article" date="2014" name="Int. J. Syst. Evol. Microbiol.">
        <title>Complete genome sequence of Corynebacterium casei LMG S-19264T (=DSM 44701T), isolated from a smear-ripened cheese.</title>
        <authorList>
            <consortium name="US DOE Joint Genome Institute (JGI-PGF)"/>
            <person name="Walter F."/>
            <person name="Albersmeier A."/>
            <person name="Kalinowski J."/>
            <person name="Ruckert C."/>
        </authorList>
    </citation>
    <scope>NUCLEOTIDE SEQUENCE</scope>
    <source>
        <strain evidence="3">KCTC 12711</strain>
    </source>
</reference>
<dbReference type="InterPro" id="IPR033399">
    <property type="entry name" value="TP_0789-like"/>
</dbReference>
<feature type="chain" id="PRO_5037111264" evidence="1">
    <location>
        <begin position="24"/>
        <end position="264"/>
    </location>
</feature>
<dbReference type="Proteomes" id="UP000614811">
    <property type="component" value="Unassembled WGS sequence"/>
</dbReference>
<dbReference type="AlphaFoldDB" id="A0A918RY18"/>
<protein>
    <submittedName>
        <fullName evidence="3">Membrane protein</fullName>
    </submittedName>
</protein>
<dbReference type="Gene3D" id="2.50.20.10">
    <property type="entry name" value="Lipoprotein localisation LolA/LolB/LppX"/>
    <property type="match status" value="1"/>
</dbReference>
<feature type="domain" description="Uncharacterized protein TP-0789" evidence="2">
    <location>
        <begin position="80"/>
        <end position="262"/>
    </location>
</feature>
<keyword evidence="1" id="KW-0732">Signal</keyword>
<comment type="caution">
    <text evidence="3">The sequence shown here is derived from an EMBL/GenBank/DDBJ whole genome shotgun (WGS) entry which is preliminary data.</text>
</comment>